<evidence type="ECO:0000256" key="3">
    <source>
        <dbReference type="ARBA" id="ARBA00022989"/>
    </source>
</evidence>
<reference evidence="7 8" key="1">
    <citation type="journal article" date="2016" name="Nat. Commun.">
        <title>Thousands of microbial genomes shed light on interconnected biogeochemical processes in an aquifer system.</title>
        <authorList>
            <person name="Anantharaman K."/>
            <person name="Brown C.T."/>
            <person name="Hug L.A."/>
            <person name="Sharon I."/>
            <person name="Castelle C.J."/>
            <person name="Probst A.J."/>
            <person name="Thomas B.C."/>
            <person name="Singh A."/>
            <person name="Wilkins M.J."/>
            <person name="Karaoz U."/>
            <person name="Brodie E.L."/>
            <person name="Williams K.H."/>
            <person name="Hubbard S.S."/>
            <person name="Banfield J.F."/>
        </authorList>
    </citation>
    <scope>NUCLEOTIDE SEQUENCE [LARGE SCALE GENOMIC DNA]</scope>
</reference>
<feature type="transmembrane region" description="Helical" evidence="5">
    <location>
        <begin position="21"/>
        <end position="45"/>
    </location>
</feature>
<proteinExistence type="predicted"/>
<keyword evidence="4 5" id="KW-0472">Membrane</keyword>
<evidence type="ECO:0000313" key="8">
    <source>
        <dbReference type="Proteomes" id="UP000176850"/>
    </source>
</evidence>
<evidence type="ECO:0000256" key="1">
    <source>
        <dbReference type="ARBA" id="ARBA00004141"/>
    </source>
</evidence>
<dbReference type="AlphaFoldDB" id="A0A1F7GK29"/>
<keyword evidence="2 5" id="KW-0812">Transmembrane</keyword>
<feature type="transmembrane region" description="Helical" evidence="5">
    <location>
        <begin position="170"/>
        <end position="189"/>
    </location>
</feature>
<gene>
    <name evidence="7" type="ORF">A2799_00125</name>
</gene>
<evidence type="ECO:0000259" key="6">
    <source>
        <dbReference type="Pfam" id="PF01061"/>
    </source>
</evidence>
<evidence type="ECO:0000256" key="2">
    <source>
        <dbReference type="ARBA" id="ARBA00022692"/>
    </source>
</evidence>
<feature type="transmembrane region" description="Helical" evidence="5">
    <location>
        <begin position="57"/>
        <end position="80"/>
    </location>
</feature>
<accession>A0A1F7GK29</accession>
<evidence type="ECO:0000256" key="5">
    <source>
        <dbReference type="SAM" id="Phobius"/>
    </source>
</evidence>
<feature type="transmembrane region" description="Helical" evidence="5">
    <location>
        <begin position="139"/>
        <end position="163"/>
    </location>
</feature>
<keyword evidence="3 5" id="KW-1133">Transmembrane helix</keyword>
<evidence type="ECO:0000313" key="7">
    <source>
        <dbReference type="EMBL" id="OGK19215.1"/>
    </source>
</evidence>
<name>A0A1F7GK29_9BACT</name>
<evidence type="ECO:0000256" key="4">
    <source>
        <dbReference type="ARBA" id="ARBA00023136"/>
    </source>
</evidence>
<dbReference type="InterPro" id="IPR013525">
    <property type="entry name" value="ABC2_TM"/>
</dbReference>
<feature type="domain" description="ABC-2 type transporter transmembrane" evidence="6">
    <location>
        <begin position="7"/>
        <end position="216"/>
    </location>
</feature>
<dbReference type="GO" id="GO:0140359">
    <property type="term" value="F:ABC-type transporter activity"/>
    <property type="evidence" value="ECO:0007669"/>
    <property type="project" value="InterPro"/>
</dbReference>
<comment type="subcellular location">
    <subcellularLocation>
        <location evidence="1">Membrane</location>
        <topology evidence="1">Multi-pass membrane protein</topology>
    </subcellularLocation>
</comment>
<feature type="transmembrane region" description="Helical" evidence="5">
    <location>
        <begin position="226"/>
        <end position="244"/>
    </location>
</feature>
<dbReference type="InterPro" id="IPR051784">
    <property type="entry name" value="Nod_factor_ABC_transporter"/>
</dbReference>
<dbReference type="PANTHER" id="PTHR43229:SF3">
    <property type="entry name" value="ABC-TYPE MULTIDRUG TRANSPORT SYSTEM, PERMEASE COMPONENT"/>
    <property type="match status" value="1"/>
</dbReference>
<protein>
    <recommendedName>
        <fullName evidence="6">ABC-2 type transporter transmembrane domain-containing protein</fullName>
    </recommendedName>
</protein>
<organism evidence="7 8">
    <name type="scientific">Candidatus Roizmanbacteria bacterium RIFCSPHIGHO2_01_FULL_39_24</name>
    <dbReference type="NCBI Taxonomy" id="1802032"/>
    <lineage>
        <taxon>Bacteria</taxon>
        <taxon>Candidatus Roizmaniibacteriota</taxon>
    </lineage>
</organism>
<dbReference type="Proteomes" id="UP000176850">
    <property type="component" value="Unassembled WGS sequence"/>
</dbReference>
<comment type="caution">
    <text evidence="7">The sequence shown here is derived from an EMBL/GenBank/DDBJ whole genome shotgun (WGS) entry which is preliminary data.</text>
</comment>
<dbReference type="Pfam" id="PF01061">
    <property type="entry name" value="ABC2_membrane"/>
    <property type="match status" value="1"/>
</dbReference>
<dbReference type="PANTHER" id="PTHR43229">
    <property type="entry name" value="NODULATION PROTEIN J"/>
    <property type="match status" value="1"/>
</dbReference>
<sequence length="262" mass="29819">MKYLRIKAILLQESFLSFRSLEIIMDLVFFPIMSIIVFGFLSIYLSGFNNFSIGRGVLLGMLLWQVIWIVQYSVALGSLWNIWSRNLSNLFVTPLTVREYIFAQAFSGILKMFIIFLGSSVVCFYFFNFNILDIGIANLAIVILNLMLFGFALGLVILGLIFRFGTRIQAFAWGILPFFQPITAAFYPVSVLPPFLQNVAYTLPPTYVFEATRGILNGLPMDMHQMSTALLLNIFYLTLAIISFDYNFKKSKESGQFARNEG</sequence>
<feature type="transmembrane region" description="Helical" evidence="5">
    <location>
        <begin position="101"/>
        <end position="127"/>
    </location>
</feature>
<dbReference type="EMBL" id="MFZH01000016">
    <property type="protein sequence ID" value="OGK19215.1"/>
    <property type="molecule type" value="Genomic_DNA"/>
</dbReference>
<dbReference type="GO" id="GO:0016020">
    <property type="term" value="C:membrane"/>
    <property type="evidence" value="ECO:0007669"/>
    <property type="project" value="UniProtKB-SubCell"/>
</dbReference>